<proteinExistence type="predicted"/>
<dbReference type="PROSITE" id="PS50977">
    <property type="entry name" value="HTH_TETR_2"/>
    <property type="match status" value="1"/>
</dbReference>
<protein>
    <submittedName>
        <fullName evidence="4">TetR/AcrR family transcriptional regulator</fullName>
    </submittedName>
</protein>
<dbReference type="InterPro" id="IPR050109">
    <property type="entry name" value="HTH-type_TetR-like_transc_reg"/>
</dbReference>
<dbReference type="Proteomes" id="UP001065265">
    <property type="component" value="Chromosome"/>
</dbReference>
<dbReference type="Gene3D" id="1.10.357.10">
    <property type="entry name" value="Tetracycline Repressor, domain 2"/>
    <property type="match status" value="1"/>
</dbReference>
<evidence type="ECO:0000313" key="5">
    <source>
        <dbReference type="Proteomes" id="UP001065265"/>
    </source>
</evidence>
<dbReference type="Gene3D" id="1.10.10.60">
    <property type="entry name" value="Homeodomain-like"/>
    <property type="match status" value="1"/>
</dbReference>
<evidence type="ECO:0000256" key="2">
    <source>
        <dbReference type="PROSITE-ProRule" id="PRU00335"/>
    </source>
</evidence>
<dbReference type="PRINTS" id="PR00455">
    <property type="entry name" value="HTHTETR"/>
</dbReference>
<sequence>MLSVSYNAILCNCEGVIVITPLPRNPLSWILSQMIDPAELCRLDRRRRAIVDAARALFVEQGFENTTLGAIVARSGGSLATIYKLFGNKEGLLEAVIFESPNSGESIIATAEAAGGSPAEILRRVGAGLQEHLLEAETISLVRIVVARSMADRDFAQLFFERTVSRTRNALEMLFRKWRAGGISMNRSPEMLAELFLDLFVSDMHTEAIGHGIGAEPSSARLDERMDFFLVGAGLSESPPPHAFDLAGDH</sequence>
<dbReference type="Pfam" id="PF14246">
    <property type="entry name" value="TetR_C_7"/>
    <property type="match status" value="1"/>
</dbReference>
<evidence type="ECO:0000256" key="1">
    <source>
        <dbReference type="ARBA" id="ARBA00023125"/>
    </source>
</evidence>
<feature type="domain" description="HTH tetR-type" evidence="3">
    <location>
        <begin position="44"/>
        <end position="104"/>
    </location>
</feature>
<dbReference type="EMBL" id="CP092471">
    <property type="protein sequence ID" value="UVI38326.1"/>
    <property type="molecule type" value="Genomic_DNA"/>
</dbReference>
<evidence type="ECO:0000259" key="3">
    <source>
        <dbReference type="PROSITE" id="PS50977"/>
    </source>
</evidence>
<feature type="DNA-binding region" description="H-T-H motif" evidence="2">
    <location>
        <begin position="67"/>
        <end position="86"/>
    </location>
</feature>
<organism evidence="4 5">
    <name type="scientific">Qipengyuania spongiae</name>
    <dbReference type="NCBI Taxonomy" id="2909673"/>
    <lineage>
        <taxon>Bacteria</taxon>
        <taxon>Pseudomonadati</taxon>
        <taxon>Pseudomonadota</taxon>
        <taxon>Alphaproteobacteria</taxon>
        <taxon>Sphingomonadales</taxon>
        <taxon>Erythrobacteraceae</taxon>
        <taxon>Qipengyuania</taxon>
    </lineage>
</organism>
<keyword evidence="5" id="KW-1185">Reference proteome</keyword>
<dbReference type="RefSeq" id="WP_265557490.1">
    <property type="nucleotide sequence ID" value="NZ_CP092471.1"/>
</dbReference>
<dbReference type="PANTHER" id="PTHR30055:SF119">
    <property type="entry name" value="NALC"/>
    <property type="match status" value="1"/>
</dbReference>
<dbReference type="SUPFAM" id="SSF46689">
    <property type="entry name" value="Homeodomain-like"/>
    <property type="match status" value="1"/>
</dbReference>
<gene>
    <name evidence="4" type="ORF">L1F33_08620</name>
</gene>
<dbReference type="InterPro" id="IPR039536">
    <property type="entry name" value="TetR_C_Proteobacteria"/>
</dbReference>
<keyword evidence="1 2" id="KW-0238">DNA-binding</keyword>
<reference evidence="4" key="1">
    <citation type="submission" date="2022-02" db="EMBL/GenBank/DDBJ databases">
        <title>Qipengyuania spongiae sp. nov., isolated from marine sponge.</title>
        <authorList>
            <person name="Li Z."/>
            <person name="Zhang M."/>
        </authorList>
    </citation>
    <scope>NUCLEOTIDE SEQUENCE</scope>
    <source>
        <strain evidence="4">PHS-Z21</strain>
    </source>
</reference>
<dbReference type="SUPFAM" id="SSF48498">
    <property type="entry name" value="Tetracyclin repressor-like, C-terminal domain"/>
    <property type="match status" value="1"/>
</dbReference>
<evidence type="ECO:0000313" key="4">
    <source>
        <dbReference type="EMBL" id="UVI38326.1"/>
    </source>
</evidence>
<dbReference type="InterPro" id="IPR001647">
    <property type="entry name" value="HTH_TetR"/>
</dbReference>
<dbReference type="PANTHER" id="PTHR30055">
    <property type="entry name" value="HTH-TYPE TRANSCRIPTIONAL REGULATOR RUTR"/>
    <property type="match status" value="1"/>
</dbReference>
<accession>A0ABY5SZ23</accession>
<dbReference type="InterPro" id="IPR009057">
    <property type="entry name" value="Homeodomain-like_sf"/>
</dbReference>
<name>A0ABY5SZ23_9SPHN</name>
<dbReference type="Pfam" id="PF00440">
    <property type="entry name" value="TetR_N"/>
    <property type="match status" value="1"/>
</dbReference>
<dbReference type="InterPro" id="IPR036271">
    <property type="entry name" value="Tet_transcr_reg_TetR-rel_C_sf"/>
</dbReference>